<dbReference type="Proteomes" id="UP000509568">
    <property type="component" value="Chromosome"/>
</dbReference>
<dbReference type="PANTHER" id="PTHR30040">
    <property type="entry name" value="THIAMINE BIOSYNTHESIS LIPOPROTEIN APBE"/>
    <property type="match status" value="1"/>
</dbReference>
<evidence type="ECO:0000313" key="13">
    <source>
        <dbReference type="EMBL" id="QKZ07646.1"/>
    </source>
</evidence>
<accession>A0A7D5HKL2</accession>
<evidence type="ECO:0000256" key="1">
    <source>
        <dbReference type="ARBA" id="ARBA00008282"/>
    </source>
</evidence>
<keyword evidence="7 11" id="KW-0274">FAD</keyword>
<comment type="catalytic activity">
    <reaction evidence="10 11">
        <text>L-threonyl-[protein] + FAD = FMN-L-threonyl-[protein] + AMP + H(+)</text>
        <dbReference type="Rhea" id="RHEA:36847"/>
        <dbReference type="Rhea" id="RHEA-COMP:11060"/>
        <dbReference type="Rhea" id="RHEA-COMP:11061"/>
        <dbReference type="ChEBI" id="CHEBI:15378"/>
        <dbReference type="ChEBI" id="CHEBI:30013"/>
        <dbReference type="ChEBI" id="CHEBI:57692"/>
        <dbReference type="ChEBI" id="CHEBI:74257"/>
        <dbReference type="ChEBI" id="CHEBI:456215"/>
        <dbReference type="EC" id="2.7.1.180"/>
    </reaction>
</comment>
<dbReference type="PANTHER" id="PTHR30040:SF2">
    <property type="entry name" value="FAD:PROTEIN FMN TRANSFERASE"/>
    <property type="match status" value="1"/>
</dbReference>
<keyword evidence="8 11" id="KW-0460">Magnesium</keyword>
<evidence type="ECO:0000256" key="3">
    <source>
        <dbReference type="ARBA" id="ARBA00016337"/>
    </source>
</evidence>
<evidence type="ECO:0000256" key="11">
    <source>
        <dbReference type="PIRNR" id="PIRNR006268"/>
    </source>
</evidence>
<dbReference type="AlphaFoldDB" id="A0A7D5HKL2"/>
<evidence type="ECO:0000313" key="14">
    <source>
        <dbReference type="Proteomes" id="UP000509568"/>
    </source>
</evidence>
<organism evidence="13 14">
    <name type="scientific">Pseudomonas eucalypticola</name>
    <dbReference type="NCBI Taxonomy" id="2599595"/>
    <lineage>
        <taxon>Bacteria</taxon>
        <taxon>Pseudomonadati</taxon>
        <taxon>Pseudomonadota</taxon>
        <taxon>Gammaproteobacteria</taxon>
        <taxon>Pseudomonadales</taxon>
        <taxon>Pseudomonadaceae</taxon>
        <taxon>Pseudomonas</taxon>
    </lineage>
</organism>
<evidence type="ECO:0000256" key="5">
    <source>
        <dbReference type="ARBA" id="ARBA00022679"/>
    </source>
</evidence>
<dbReference type="Gene3D" id="3.10.520.10">
    <property type="entry name" value="ApbE-like domains"/>
    <property type="match status" value="1"/>
</dbReference>
<name>A0A7D5HKL2_9PSED</name>
<evidence type="ECO:0000256" key="12">
    <source>
        <dbReference type="PIRSR" id="PIRSR006268-2"/>
    </source>
</evidence>
<dbReference type="EC" id="2.7.1.180" evidence="2 11"/>
<dbReference type="GO" id="GO:0046872">
    <property type="term" value="F:metal ion binding"/>
    <property type="evidence" value="ECO:0007669"/>
    <property type="project" value="UniProtKB-UniRule"/>
</dbReference>
<keyword evidence="14" id="KW-1185">Reference proteome</keyword>
<dbReference type="InterPro" id="IPR024932">
    <property type="entry name" value="ApbE"/>
</dbReference>
<dbReference type="InterPro" id="IPR003374">
    <property type="entry name" value="ApbE-like_sf"/>
</dbReference>
<keyword evidence="5 11" id="KW-0808">Transferase</keyword>
<dbReference type="EMBL" id="CP056030">
    <property type="protein sequence ID" value="QKZ07646.1"/>
    <property type="molecule type" value="Genomic_DNA"/>
</dbReference>
<gene>
    <name evidence="13" type="ORF">HWQ56_10080</name>
</gene>
<dbReference type="Pfam" id="PF02424">
    <property type="entry name" value="ApbE"/>
    <property type="match status" value="1"/>
</dbReference>
<evidence type="ECO:0000256" key="8">
    <source>
        <dbReference type="ARBA" id="ARBA00022842"/>
    </source>
</evidence>
<evidence type="ECO:0000256" key="4">
    <source>
        <dbReference type="ARBA" id="ARBA00022630"/>
    </source>
</evidence>
<evidence type="ECO:0000256" key="7">
    <source>
        <dbReference type="ARBA" id="ARBA00022827"/>
    </source>
</evidence>
<proteinExistence type="inferred from homology"/>
<evidence type="ECO:0000256" key="9">
    <source>
        <dbReference type="ARBA" id="ARBA00031306"/>
    </source>
</evidence>
<feature type="binding site" evidence="12">
    <location>
        <position position="258"/>
    </location>
    <ligand>
        <name>Mg(2+)</name>
        <dbReference type="ChEBI" id="CHEBI:18420"/>
    </ligand>
</feature>
<sequence length="308" mass="33081">MGSRYSVQYVPSAQTPQPRQVQAEVENILGELDQQLSLYRGDSEVRRFNELPADSCRVMPPAVLALVQYGQSLSSASEGAYDQTVGPLMDLWGFGPGSRQQQVPRPAVLALTRQRVGYRHLRIDGDQLCKDAAVAVDLNSVAAGYAVERIGARLQAMGVGSYLAEATGELKAVGRKPDGSAWQVSVQAPRADDPHASRVLGIDGYGVSTSAEHTHYFVHEGRHYSHLLDARTGAPISHDLASVTVIHPSALSADGLSTLLMILGPEQGWEYAQGHDIAALFVRRDGEVLSSRGTPAFERMAGANVPGK</sequence>
<dbReference type="PIRSF" id="PIRSF006268">
    <property type="entry name" value="ApbE"/>
    <property type="match status" value="1"/>
</dbReference>
<keyword evidence="4 11" id="KW-0285">Flavoprotein</keyword>
<dbReference type="GO" id="GO:0016740">
    <property type="term" value="F:transferase activity"/>
    <property type="evidence" value="ECO:0007669"/>
    <property type="project" value="UniProtKB-UniRule"/>
</dbReference>
<feature type="binding site" evidence="12">
    <location>
        <position position="254"/>
    </location>
    <ligand>
        <name>Mg(2+)</name>
        <dbReference type="ChEBI" id="CHEBI:18420"/>
    </ligand>
</feature>
<dbReference type="SUPFAM" id="SSF143631">
    <property type="entry name" value="ApbE-like"/>
    <property type="match status" value="1"/>
</dbReference>
<evidence type="ECO:0000256" key="10">
    <source>
        <dbReference type="ARBA" id="ARBA00048540"/>
    </source>
</evidence>
<dbReference type="RefSeq" id="WP_158157986.1">
    <property type="nucleotide sequence ID" value="NZ_CP056030.1"/>
</dbReference>
<evidence type="ECO:0000256" key="6">
    <source>
        <dbReference type="ARBA" id="ARBA00022723"/>
    </source>
</evidence>
<comment type="similarity">
    <text evidence="1 11">Belongs to the ApbE family.</text>
</comment>
<protein>
    <recommendedName>
        <fullName evidence="3 11">FAD:protein FMN transferase</fullName>
        <ecNumber evidence="2 11">2.7.1.180</ecNumber>
    </recommendedName>
    <alternativeName>
        <fullName evidence="9 11">Flavin transferase</fullName>
    </alternativeName>
</protein>
<comment type="cofactor">
    <cofactor evidence="12">
        <name>Mg(2+)</name>
        <dbReference type="ChEBI" id="CHEBI:18420"/>
    </cofactor>
    <cofactor evidence="12">
        <name>Mn(2+)</name>
        <dbReference type="ChEBI" id="CHEBI:29035"/>
    </cofactor>
    <text evidence="12">Magnesium. Can also use manganese.</text>
</comment>
<keyword evidence="6 11" id="KW-0479">Metal-binding</keyword>
<feature type="binding site" evidence="12">
    <location>
        <position position="140"/>
    </location>
    <ligand>
        <name>Mg(2+)</name>
        <dbReference type="ChEBI" id="CHEBI:18420"/>
    </ligand>
</feature>
<reference evidence="13 14" key="1">
    <citation type="submission" date="2020-06" db="EMBL/GenBank/DDBJ databases">
        <title>Pseudomonas eucalypticola sp. nov., an endophyte of Eucalyptus dunnii leaves with biocontrol ability of eucalyptus leaf blight.</title>
        <authorList>
            <person name="Liu Y."/>
            <person name="Song Z."/>
            <person name="Zeng H."/>
            <person name="Lu M."/>
            <person name="Wang X."/>
            <person name="Lian X."/>
            <person name="Zhang Q."/>
        </authorList>
    </citation>
    <scope>NUCLEOTIDE SEQUENCE [LARGE SCALE GENOMIC DNA]</scope>
    <source>
        <strain evidence="13 14">NP-1</strain>
    </source>
</reference>
<dbReference type="KEGG" id="pez:HWQ56_10080"/>
<evidence type="ECO:0000256" key="2">
    <source>
        <dbReference type="ARBA" id="ARBA00011955"/>
    </source>
</evidence>